<evidence type="ECO:0000259" key="2">
    <source>
        <dbReference type="Pfam" id="PF01569"/>
    </source>
</evidence>
<keyword evidence="1" id="KW-0812">Transmembrane</keyword>
<feature type="domain" description="Phosphatidic acid phosphatase type 2/haloperoxidase" evidence="2">
    <location>
        <begin position="93"/>
        <end position="199"/>
    </location>
</feature>
<feature type="transmembrane region" description="Helical" evidence="1">
    <location>
        <begin position="128"/>
        <end position="146"/>
    </location>
</feature>
<feature type="transmembrane region" description="Helical" evidence="1">
    <location>
        <begin position="180"/>
        <end position="197"/>
    </location>
</feature>
<proteinExistence type="predicted"/>
<keyword evidence="1" id="KW-1133">Transmembrane helix</keyword>
<dbReference type="Pfam" id="PF01569">
    <property type="entry name" value="PAP2"/>
    <property type="match status" value="1"/>
</dbReference>
<dbReference type="EMBL" id="RCUX01000003">
    <property type="protein sequence ID" value="RLP76821.1"/>
    <property type="molecule type" value="Genomic_DNA"/>
</dbReference>
<feature type="transmembrane region" description="Helical" evidence="1">
    <location>
        <begin position="245"/>
        <end position="267"/>
    </location>
</feature>
<keyword evidence="1" id="KW-0472">Membrane</keyword>
<evidence type="ECO:0000313" key="4">
    <source>
        <dbReference type="Proteomes" id="UP000272503"/>
    </source>
</evidence>
<feature type="transmembrane region" description="Helical" evidence="1">
    <location>
        <begin position="65"/>
        <end position="84"/>
    </location>
</feature>
<comment type="caution">
    <text evidence="3">The sequence shown here is derived from an EMBL/GenBank/DDBJ whole genome shotgun (WGS) entry which is preliminary data.</text>
</comment>
<feature type="transmembrane region" description="Helical" evidence="1">
    <location>
        <begin position="217"/>
        <end position="239"/>
    </location>
</feature>
<dbReference type="RefSeq" id="WP_121647631.1">
    <property type="nucleotide sequence ID" value="NZ_RCUX01000003.1"/>
</dbReference>
<organism evidence="3 4">
    <name type="scientific">Mycetocola tolaasinivorans</name>
    <dbReference type="NCBI Taxonomy" id="76635"/>
    <lineage>
        <taxon>Bacteria</taxon>
        <taxon>Bacillati</taxon>
        <taxon>Actinomycetota</taxon>
        <taxon>Actinomycetes</taxon>
        <taxon>Micrococcales</taxon>
        <taxon>Microbacteriaceae</taxon>
        <taxon>Mycetocola</taxon>
    </lineage>
</organism>
<dbReference type="SUPFAM" id="SSF48317">
    <property type="entry name" value="Acid phosphatase/Vanadium-dependent haloperoxidase"/>
    <property type="match status" value="1"/>
</dbReference>
<evidence type="ECO:0000256" key="1">
    <source>
        <dbReference type="SAM" id="Phobius"/>
    </source>
</evidence>
<feature type="transmembrane region" description="Helical" evidence="1">
    <location>
        <begin position="91"/>
        <end position="108"/>
    </location>
</feature>
<dbReference type="Proteomes" id="UP000272503">
    <property type="component" value="Unassembled WGS sequence"/>
</dbReference>
<protein>
    <submittedName>
        <fullName evidence="3">Phosphatase PAP2 family protein</fullName>
    </submittedName>
</protein>
<feature type="transmembrane region" description="Helical" evidence="1">
    <location>
        <begin position="153"/>
        <end position="174"/>
    </location>
</feature>
<name>A0A3L7AAY1_9MICO</name>
<dbReference type="AlphaFoldDB" id="A0A3L7AAY1"/>
<gene>
    <name evidence="3" type="ORF">D9V32_04060</name>
</gene>
<keyword evidence="4" id="KW-1185">Reference proteome</keyword>
<dbReference type="OrthoDB" id="3240395at2"/>
<dbReference type="Gene3D" id="1.20.144.10">
    <property type="entry name" value="Phosphatidic acid phosphatase type 2/haloperoxidase"/>
    <property type="match status" value="1"/>
</dbReference>
<accession>A0A3L7AAY1</accession>
<sequence length="276" mass="28352">MSPSSSRSRTRVSARGRAVLVLLVAAAVFTAAYVLGVQNDAGQRAENALLRASNLTSDVPPPLDWVSLQSIAVIAVLIAIIALFRSGVGGVVHALAAIAVAVVSAKALKNVFLERPEFHLENPGNSFPSGHAAVVSVLIMTLLIVLPSTGRWIVMLLGAPLLITISAQLLAYGWHRPSDVFGGFALALGTLALGAVIRPARGPVPPATPGLRRMRALLMGLGTLAFVVALVVGMAGLGAGVNERILLAGQIAGGGAAVWALALASLLRIPARTRTA</sequence>
<dbReference type="InterPro" id="IPR000326">
    <property type="entry name" value="PAP2/HPO"/>
</dbReference>
<dbReference type="InterPro" id="IPR036938">
    <property type="entry name" value="PAP2/HPO_sf"/>
</dbReference>
<evidence type="ECO:0000313" key="3">
    <source>
        <dbReference type="EMBL" id="RLP76821.1"/>
    </source>
</evidence>
<reference evidence="3 4" key="1">
    <citation type="submission" date="2018-10" db="EMBL/GenBank/DDBJ databases">
        <authorList>
            <person name="Li J."/>
        </authorList>
    </citation>
    <scope>NUCLEOTIDE SEQUENCE [LARGE SCALE GENOMIC DNA]</scope>
    <source>
        <strain evidence="3 4">IF 016277</strain>
    </source>
</reference>